<dbReference type="OrthoDB" id="421226at2759"/>
<evidence type="ECO:0000313" key="2">
    <source>
        <dbReference type="EMBL" id="CAG8614247.1"/>
    </source>
</evidence>
<proteinExistence type="predicted"/>
<dbReference type="InterPro" id="IPR032675">
    <property type="entry name" value="LRR_dom_sf"/>
</dbReference>
<dbReference type="PANTHER" id="PTHR13318">
    <property type="entry name" value="PARTNER OF PAIRED, ISOFORM B-RELATED"/>
    <property type="match status" value="1"/>
</dbReference>
<dbReference type="SMART" id="SM00367">
    <property type="entry name" value="LRR_CC"/>
    <property type="match status" value="2"/>
</dbReference>
<reference evidence="2" key="1">
    <citation type="submission" date="2021-06" db="EMBL/GenBank/DDBJ databases">
        <authorList>
            <person name="Kallberg Y."/>
            <person name="Tangrot J."/>
            <person name="Rosling A."/>
        </authorList>
    </citation>
    <scope>NUCLEOTIDE SEQUENCE</scope>
    <source>
        <strain evidence="2">BR232B</strain>
    </source>
</reference>
<keyword evidence="3" id="KW-1185">Reference proteome</keyword>
<sequence length="201" mass="22956">MNRLPPELLITIFQTFHNDQNTLSALTLTCRRIRLFTLPLLYLRPRISSISAFHSFLSIPASSGALVREIDLSHIKPRWRYITDNDIGMLVMLCPNLISLDINTCLRLTDWSLRMIAERIGHKLLRLNISHCKRFSQSALVELASVCENLDSLDFSYTEISESALGEIEQTCKSIKWLNLKYCEWVIEGFVGLEGGAKNQV</sequence>
<dbReference type="Gene3D" id="3.80.10.10">
    <property type="entry name" value="Ribonuclease Inhibitor"/>
    <property type="match status" value="1"/>
</dbReference>
<protein>
    <submittedName>
        <fullName evidence="2">4930_t:CDS:1</fullName>
    </submittedName>
</protein>
<dbReference type="Proteomes" id="UP000789739">
    <property type="component" value="Unassembled WGS sequence"/>
</dbReference>
<dbReference type="EMBL" id="CAJVPI010001467">
    <property type="protein sequence ID" value="CAG8614247.1"/>
    <property type="molecule type" value="Genomic_DNA"/>
</dbReference>
<dbReference type="AlphaFoldDB" id="A0A9N9GJ58"/>
<evidence type="ECO:0000313" key="3">
    <source>
        <dbReference type="Proteomes" id="UP000789739"/>
    </source>
</evidence>
<dbReference type="InterPro" id="IPR001810">
    <property type="entry name" value="F-box_dom"/>
</dbReference>
<gene>
    <name evidence="2" type="ORF">PBRASI_LOCUS8342</name>
</gene>
<dbReference type="SUPFAM" id="SSF52047">
    <property type="entry name" value="RNI-like"/>
    <property type="match status" value="1"/>
</dbReference>
<dbReference type="InterPro" id="IPR006553">
    <property type="entry name" value="Leu-rich_rpt_Cys-con_subtyp"/>
</dbReference>
<evidence type="ECO:0000259" key="1">
    <source>
        <dbReference type="Pfam" id="PF12937"/>
    </source>
</evidence>
<accession>A0A9N9GJ58</accession>
<feature type="domain" description="F-box" evidence="1">
    <location>
        <begin position="2"/>
        <end position="45"/>
    </location>
</feature>
<dbReference type="GO" id="GO:0019005">
    <property type="term" value="C:SCF ubiquitin ligase complex"/>
    <property type="evidence" value="ECO:0007669"/>
    <property type="project" value="TreeGrafter"/>
</dbReference>
<dbReference type="Pfam" id="PF12937">
    <property type="entry name" value="F-box-like"/>
    <property type="match status" value="1"/>
</dbReference>
<name>A0A9N9GJ58_9GLOM</name>
<dbReference type="GO" id="GO:0031146">
    <property type="term" value="P:SCF-dependent proteasomal ubiquitin-dependent protein catabolic process"/>
    <property type="evidence" value="ECO:0007669"/>
    <property type="project" value="TreeGrafter"/>
</dbReference>
<organism evidence="2 3">
    <name type="scientific">Paraglomus brasilianum</name>
    <dbReference type="NCBI Taxonomy" id="144538"/>
    <lineage>
        <taxon>Eukaryota</taxon>
        <taxon>Fungi</taxon>
        <taxon>Fungi incertae sedis</taxon>
        <taxon>Mucoromycota</taxon>
        <taxon>Glomeromycotina</taxon>
        <taxon>Glomeromycetes</taxon>
        <taxon>Paraglomerales</taxon>
        <taxon>Paraglomeraceae</taxon>
        <taxon>Paraglomus</taxon>
    </lineage>
</organism>
<comment type="caution">
    <text evidence="2">The sequence shown here is derived from an EMBL/GenBank/DDBJ whole genome shotgun (WGS) entry which is preliminary data.</text>
</comment>